<protein>
    <submittedName>
        <fullName evidence="1">Uncharacterized protein</fullName>
    </submittedName>
</protein>
<dbReference type="eggNOG" id="ENOG5030TQX">
    <property type="taxonomic scope" value="Bacteria"/>
</dbReference>
<evidence type="ECO:0000313" key="1">
    <source>
        <dbReference type="EMBL" id="CAE07872.1"/>
    </source>
</evidence>
<dbReference type="HOGENOM" id="CLU_186983_0_0_3"/>
<dbReference type="Proteomes" id="UP000001422">
    <property type="component" value="Chromosome"/>
</dbReference>
<accession>Q7U6I1</accession>
<organism evidence="1 2">
    <name type="scientific">Parasynechococcus marenigrum (strain WH8102)</name>
    <dbReference type="NCBI Taxonomy" id="84588"/>
    <lineage>
        <taxon>Bacteria</taxon>
        <taxon>Bacillati</taxon>
        <taxon>Cyanobacteriota</taxon>
        <taxon>Cyanophyceae</taxon>
        <taxon>Synechococcales</taxon>
        <taxon>Prochlorococcaceae</taxon>
        <taxon>Parasynechococcus</taxon>
        <taxon>Parasynechococcus marenigrum</taxon>
    </lineage>
</organism>
<proteinExistence type="predicted"/>
<dbReference type="KEGG" id="syw:SYNW1357"/>
<reference evidence="1 2" key="1">
    <citation type="journal article" date="2003" name="Nature">
        <title>The genome of a motile marine Synechococcus.</title>
        <authorList>
            <person name="Palenik B."/>
            <person name="Brahamsha B."/>
            <person name="Larimer F."/>
            <person name="Land M."/>
            <person name="Hauser L."/>
            <person name="Chain P."/>
            <person name="Lamerdin J."/>
            <person name="Regala W."/>
            <person name="Allen E.A."/>
            <person name="McCarren J."/>
            <person name="Paulsen I."/>
            <person name="Dufresne A."/>
            <person name="Partensky F."/>
            <person name="Webb E."/>
            <person name="Waterbury J."/>
        </authorList>
    </citation>
    <scope>NUCLEOTIDE SEQUENCE [LARGE SCALE GENOMIC DNA]</scope>
    <source>
        <strain evidence="1 2">WH8102</strain>
    </source>
</reference>
<evidence type="ECO:0000313" key="2">
    <source>
        <dbReference type="Proteomes" id="UP000001422"/>
    </source>
</evidence>
<sequence>MSQQTALDLLVQHVDRPGFVRLIVASVHGALWLQTHFPEEEWTTLLSGEACFGMDCLSTLLEDARSAGLLVNARVVVES</sequence>
<keyword evidence="2" id="KW-1185">Reference proteome</keyword>
<gene>
    <name evidence="1" type="ordered locus">SYNW1357</name>
</gene>
<dbReference type="EMBL" id="BX569692">
    <property type="protein sequence ID" value="CAE07872.1"/>
    <property type="molecule type" value="Genomic_DNA"/>
</dbReference>
<dbReference type="AlphaFoldDB" id="Q7U6I1"/>
<name>Q7U6I1_PARMW</name>